<comment type="caution">
    <text evidence="3">The sequence shown here is derived from an EMBL/GenBank/DDBJ whole genome shotgun (WGS) entry which is preliminary data.</text>
</comment>
<feature type="domain" description="Peptidase M61 catalytic" evidence="2">
    <location>
        <begin position="343"/>
        <end position="401"/>
    </location>
</feature>
<dbReference type="EMBL" id="JAACAK010000049">
    <property type="protein sequence ID" value="NIR74807.1"/>
    <property type="molecule type" value="Genomic_DNA"/>
</dbReference>
<accession>A0AAE5CAQ2</accession>
<feature type="compositionally biased region" description="Basic and acidic residues" evidence="1">
    <location>
        <begin position="29"/>
        <end position="45"/>
    </location>
</feature>
<feature type="region of interest" description="Disordered" evidence="1">
    <location>
        <begin position="16"/>
        <end position="49"/>
    </location>
</feature>
<dbReference type="Gene3D" id="1.10.390.10">
    <property type="entry name" value="Neutral Protease Domain 2"/>
    <property type="match status" value="1"/>
</dbReference>
<sequence length="503" mass="55200">MRRGLLALPLLLVATGCGDGGGKTETPVAEERVPGEPVVPRRETPPRPPEVVPDFRLRLDPGTHLADARIELELPRAEPIHLLFRAEWGGYPGLESRLESLEAWGATGPLDVRMNAGELGAGHHIVETGESERVTIAYRMRLRPPNSSLLYHRASQLGPSGGHLLGGDLLPRVWVGRPGNGVQPARIWFTGLPPNWRVVSLESRSGTGYAIQDIIYSVFVVGPLRSQRLNVGPHTLTAAIYGDWPVDDRRVIDATNRIAGSLHRIAGDGWTAGDYLLGAGRVPARVPGLTTGGQVIGNSGIVYVGGAGPPELEFRHWMYTTAHELTHWYIPTSFAFDGAAPRWFAEGFTDYFALKILLAGGLIEPETFLAEVGARLARYRTSPQFGTRSIVDAERDFWEEGTYRFIYDGGASAAFLLDLGFQDRSRALEQALKRARRDPPVTSARLVAALSHVPENEWLEAWLTDGVDPDWDARLARYQLTVSGEKLIPLDDWATDALSTIRP</sequence>
<protein>
    <recommendedName>
        <fullName evidence="2">Peptidase M61 catalytic domain-containing protein</fullName>
    </recommendedName>
</protein>
<dbReference type="Proteomes" id="UP000702544">
    <property type="component" value="Unassembled WGS sequence"/>
</dbReference>
<organism evidence="3 4">
    <name type="scientific">Candidatus Kutchimonas denitrificans</name>
    <dbReference type="NCBI Taxonomy" id="3056748"/>
    <lineage>
        <taxon>Bacteria</taxon>
        <taxon>Pseudomonadati</taxon>
        <taxon>Gemmatimonadota</taxon>
        <taxon>Gemmatimonadia</taxon>
        <taxon>Candidatus Palauibacterales</taxon>
        <taxon>Candidatus Palauibacteraceae</taxon>
        <taxon>Candidatus Kutchimonas</taxon>
    </lineage>
</organism>
<gene>
    <name evidence="3" type="ORF">GWO12_06800</name>
</gene>
<evidence type="ECO:0000256" key="1">
    <source>
        <dbReference type="SAM" id="MobiDB-lite"/>
    </source>
</evidence>
<dbReference type="Pfam" id="PF05299">
    <property type="entry name" value="Peptidase_M61"/>
    <property type="match status" value="1"/>
</dbReference>
<dbReference type="InterPro" id="IPR027268">
    <property type="entry name" value="Peptidase_M4/M1_CTD_sf"/>
</dbReference>
<evidence type="ECO:0000259" key="2">
    <source>
        <dbReference type="Pfam" id="PF05299"/>
    </source>
</evidence>
<evidence type="ECO:0000313" key="3">
    <source>
        <dbReference type="EMBL" id="NIR74807.1"/>
    </source>
</evidence>
<dbReference type="PROSITE" id="PS51257">
    <property type="entry name" value="PROKAR_LIPOPROTEIN"/>
    <property type="match status" value="1"/>
</dbReference>
<dbReference type="InterPro" id="IPR007963">
    <property type="entry name" value="Peptidase_M61_catalytic"/>
</dbReference>
<dbReference type="AlphaFoldDB" id="A0AAE5CAQ2"/>
<proteinExistence type="predicted"/>
<reference evidence="3 4" key="1">
    <citation type="submission" date="2020-01" db="EMBL/GenBank/DDBJ databases">
        <title>Genomes assembled from Gulf of Kutch pelagic sediment metagenomes.</title>
        <authorList>
            <person name="Chandrashekar M."/>
            <person name="Mahajan M.S."/>
            <person name="Dave K.J."/>
            <person name="Vatsa P."/>
            <person name="Nathani N.M."/>
        </authorList>
    </citation>
    <scope>NUCLEOTIDE SEQUENCE [LARGE SCALE GENOMIC DNA]</scope>
    <source>
        <strain evidence="3">KS3-K002</strain>
    </source>
</reference>
<evidence type="ECO:0000313" key="4">
    <source>
        <dbReference type="Proteomes" id="UP000702544"/>
    </source>
</evidence>
<name>A0AAE5CAQ2_9BACT</name>
<dbReference type="SUPFAM" id="SSF55486">
    <property type="entry name" value="Metalloproteases ('zincins'), catalytic domain"/>
    <property type="match status" value="1"/>
</dbReference>